<reference evidence="1 2" key="1">
    <citation type="journal article" date="2020" name="Nature">
        <title>Six reference-quality genomes reveal evolution of bat adaptations.</title>
        <authorList>
            <person name="Jebb D."/>
            <person name="Huang Z."/>
            <person name="Pippel M."/>
            <person name="Hughes G.M."/>
            <person name="Lavrichenko K."/>
            <person name="Devanna P."/>
            <person name="Winkler S."/>
            <person name="Jermiin L.S."/>
            <person name="Skirmuntt E.C."/>
            <person name="Katzourakis A."/>
            <person name="Burkitt-Gray L."/>
            <person name="Ray D.A."/>
            <person name="Sullivan K.A.M."/>
            <person name="Roscito J.G."/>
            <person name="Kirilenko B.M."/>
            <person name="Davalos L.M."/>
            <person name="Corthals A.P."/>
            <person name="Power M.L."/>
            <person name="Jones G."/>
            <person name="Ransome R.D."/>
            <person name="Dechmann D.K.N."/>
            <person name="Locatelli A.G."/>
            <person name="Puechmaille S.J."/>
            <person name="Fedrigo O."/>
            <person name="Jarvis E.D."/>
            <person name="Hiller M."/>
            <person name="Vernes S.C."/>
            <person name="Myers E.W."/>
            <person name="Teeling E.C."/>
        </authorList>
    </citation>
    <scope>NUCLEOTIDE SEQUENCE [LARGE SCALE GENOMIC DNA]</scope>
    <source>
        <strain evidence="1">MMolMol1</strain>
        <tissue evidence="1">Muscle</tissue>
    </source>
</reference>
<dbReference type="EMBL" id="JACASF010000017">
    <property type="protein sequence ID" value="KAF6425259.1"/>
    <property type="molecule type" value="Genomic_DNA"/>
</dbReference>
<evidence type="ECO:0000313" key="2">
    <source>
        <dbReference type="Proteomes" id="UP000550707"/>
    </source>
</evidence>
<name>A0A7J8DQI1_MOLMO</name>
<comment type="caution">
    <text evidence="1">The sequence shown here is derived from an EMBL/GenBank/DDBJ whole genome shotgun (WGS) entry which is preliminary data.</text>
</comment>
<proteinExistence type="predicted"/>
<gene>
    <name evidence="1" type="ORF">HJG59_009299</name>
</gene>
<protein>
    <submittedName>
        <fullName evidence="1">Uncharacterized protein</fullName>
    </submittedName>
</protein>
<dbReference type="InParanoid" id="A0A7J8DQI1"/>
<evidence type="ECO:0000313" key="1">
    <source>
        <dbReference type="EMBL" id="KAF6425259.1"/>
    </source>
</evidence>
<dbReference type="Proteomes" id="UP000550707">
    <property type="component" value="Unassembled WGS sequence"/>
</dbReference>
<accession>A0A7J8DQI1</accession>
<sequence length="137" mass="14516">MLFVNGPQFAFQWPPGGVESPREGPLPLPIALGRSKMTTVLCVRNSAKALSTLQIPSVPTQFQSSLPSLCQSPRLTNQTSGLLTGIKPLNQTALCRKARLSLLPISGPIGFTWVSVGSAFGIRSPGLGHLLSLHMGN</sequence>
<organism evidence="1 2">
    <name type="scientific">Molossus molossus</name>
    <name type="common">Pallas' mastiff bat</name>
    <name type="synonym">Vespertilio molossus</name>
    <dbReference type="NCBI Taxonomy" id="27622"/>
    <lineage>
        <taxon>Eukaryota</taxon>
        <taxon>Metazoa</taxon>
        <taxon>Chordata</taxon>
        <taxon>Craniata</taxon>
        <taxon>Vertebrata</taxon>
        <taxon>Euteleostomi</taxon>
        <taxon>Mammalia</taxon>
        <taxon>Eutheria</taxon>
        <taxon>Laurasiatheria</taxon>
        <taxon>Chiroptera</taxon>
        <taxon>Yangochiroptera</taxon>
        <taxon>Molossidae</taxon>
        <taxon>Molossus</taxon>
    </lineage>
</organism>
<keyword evidence="2" id="KW-1185">Reference proteome</keyword>
<dbReference type="AlphaFoldDB" id="A0A7J8DQI1"/>